<dbReference type="EMBL" id="CP098747">
    <property type="protein sequence ID" value="USG60581.1"/>
    <property type="molecule type" value="Genomic_DNA"/>
</dbReference>
<feature type="transmembrane region" description="Helical" evidence="1">
    <location>
        <begin position="55"/>
        <end position="77"/>
    </location>
</feature>
<keyword evidence="1" id="KW-0472">Membrane</keyword>
<accession>A0ABY4W7F3</accession>
<reference evidence="2" key="1">
    <citation type="submission" date="2022-06" db="EMBL/GenBank/DDBJ databases">
        <title>Sneathiella actinostolidae sp. nov., isolated from a sea anemonein the Western Pacific Ocean.</title>
        <authorList>
            <person name="Wei M.J."/>
        </authorList>
    </citation>
    <scope>NUCLEOTIDE SEQUENCE</scope>
    <source>
        <strain evidence="2">PHK-P5</strain>
    </source>
</reference>
<keyword evidence="1" id="KW-1133">Transmembrane helix</keyword>
<protein>
    <submittedName>
        <fullName evidence="2">Uncharacterized protein</fullName>
    </submittedName>
</protein>
<dbReference type="Proteomes" id="UP001056291">
    <property type="component" value="Chromosome"/>
</dbReference>
<proteinExistence type="predicted"/>
<gene>
    <name evidence="2" type="ORF">NBZ79_15550</name>
</gene>
<evidence type="ECO:0000313" key="2">
    <source>
        <dbReference type="EMBL" id="USG60581.1"/>
    </source>
</evidence>
<organism evidence="2 3">
    <name type="scientific">Sneathiella marina</name>
    <dbReference type="NCBI Taxonomy" id="2950108"/>
    <lineage>
        <taxon>Bacteria</taxon>
        <taxon>Pseudomonadati</taxon>
        <taxon>Pseudomonadota</taxon>
        <taxon>Alphaproteobacteria</taxon>
        <taxon>Sneathiellales</taxon>
        <taxon>Sneathiellaceae</taxon>
        <taxon>Sneathiella</taxon>
    </lineage>
</organism>
<feature type="transmembrane region" description="Helical" evidence="1">
    <location>
        <begin position="21"/>
        <end position="43"/>
    </location>
</feature>
<sequence length="96" mass="10218">MELEASWGRALRVWWAFFWRNLIAIVVAGLIGAAGGFAIGFVMGMAGVESEIIKYFSSAFGLVIGVAISVVPVKLILNKNYGGFRLSIIPVAAAAE</sequence>
<evidence type="ECO:0000313" key="3">
    <source>
        <dbReference type="Proteomes" id="UP001056291"/>
    </source>
</evidence>
<name>A0ABY4W7F3_9PROT</name>
<keyword evidence="3" id="KW-1185">Reference proteome</keyword>
<evidence type="ECO:0000256" key="1">
    <source>
        <dbReference type="SAM" id="Phobius"/>
    </source>
</evidence>
<dbReference type="RefSeq" id="WP_251933462.1">
    <property type="nucleotide sequence ID" value="NZ_CP098747.1"/>
</dbReference>
<keyword evidence="1" id="KW-0812">Transmembrane</keyword>